<protein>
    <submittedName>
        <fullName evidence="3">Uncharacterized protein</fullName>
    </submittedName>
</protein>
<keyword evidence="4" id="KW-1185">Reference proteome</keyword>
<evidence type="ECO:0000256" key="2">
    <source>
        <dbReference type="SAM" id="SignalP"/>
    </source>
</evidence>
<reference evidence="3 4" key="1">
    <citation type="submission" date="2014-06" db="EMBL/GenBank/DDBJ databases">
        <authorList>
            <person name="Swart Estienne"/>
        </authorList>
    </citation>
    <scope>NUCLEOTIDE SEQUENCE [LARGE SCALE GENOMIC DNA]</scope>
    <source>
        <strain evidence="3 4">130c</strain>
    </source>
</reference>
<feature type="coiled-coil region" evidence="1">
    <location>
        <begin position="32"/>
        <end position="59"/>
    </location>
</feature>
<dbReference type="InParanoid" id="A0A078AYM4"/>
<organism evidence="3 4">
    <name type="scientific">Stylonychia lemnae</name>
    <name type="common">Ciliate</name>
    <dbReference type="NCBI Taxonomy" id="5949"/>
    <lineage>
        <taxon>Eukaryota</taxon>
        <taxon>Sar</taxon>
        <taxon>Alveolata</taxon>
        <taxon>Ciliophora</taxon>
        <taxon>Intramacronucleata</taxon>
        <taxon>Spirotrichea</taxon>
        <taxon>Stichotrichia</taxon>
        <taxon>Sporadotrichida</taxon>
        <taxon>Oxytrichidae</taxon>
        <taxon>Stylonychinae</taxon>
        <taxon>Stylonychia</taxon>
    </lineage>
</organism>
<dbReference type="Proteomes" id="UP000039865">
    <property type="component" value="Unassembled WGS sequence"/>
</dbReference>
<accession>A0A078AYM4</accession>
<evidence type="ECO:0000256" key="1">
    <source>
        <dbReference type="SAM" id="Coils"/>
    </source>
</evidence>
<gene>
    <name evidence="3" type="primary">Contig12507.g13347</name>
    <name evidence="3" type="ORF">STYLEM_16636</name>
</gene>
<dbReference type="EMBL" id="CCKQ01015701">
    <property type="protein sequence ID" value="CDW87530.1"/>
    <property type="molecule type" value="Genomic_DNA"/>
</dbReference>
<dbReference type="AlphaFoldDB" id="A0A078AYM4"/>
<sequence>MRKLLTIAVALLVGIISSKKIVITEQERLQYIKELRQEFNEAQKVISHIQQDLNNLQRLQPVVDEDGQLFHTLEVSDFPQVQNVVKNYHYVNYGNNDNLKFNIDGRPCR</sequence>
<evidence type="ECO:0000313" key="3">
    <source>
        <dbReference type="EMBL" id="CDW87530.1"/>
    </source>
</evidence>
<keyword evidence="2" id="KW-0732">Signal</keyword>
<evidence type="ECO:0000313" key="4">
    <source>
        <dbReference type="Proteomes" id="UP000039865"/>
    </source>
</evidence>
<name>A0A078AYM4_STYLE</name>
<feature type="chain" id="PRO_5001729695" evidence="2">
    <location>
        <begin position="19"/>
        <end position="109"/>
    </location>
</feature>
<keyword evidence="1" id="KW-0175">Coiled coil</keyword>
<proteinExistence type="predicted"/>
<feature type="signal peptide" evidence="2">
    <location>
        <begin position="1"/>
        <end position="18"/>
    </location>
</feature>